<accession>D5SMN1</accession>
<keyword evidence="2" id="KW-1185">Reference proteome</keyword>
<dbReference type="STRING" id="521674.Plim_2109"/>
<name>D5SMN1_PLAL2</name>
<gene>
    <name evidence="1" type="ordered locus">Plim_2109</name>
</gene>
<evidence type="ECO:0000313" key="1">
    <source>
        <dbReference type="EMBL" id="ADG67936.1"/>
    </source>
</evidence>
<evidence type="ECO:0000313" key="2">
    <source>
        <dbReference type="Proteomes" id="UP000002220"/>
    </source>
</evidence>
<dbReference type="KEGG" id="plm:Plim_2109"/>
<organism evidence="1 2">
    <name type="scientific">Planctopirus limnophila (strain ATCC 43296 / DSM 3776 / IFAM 1008 / Mu 290)</name>
    <name type="common">Planctomyces limnophilus</name>
    <dbReference type="NCBI Taxonomy" id="521674"/>
    <lineage>
        <taxon>Bacteria</taxon>
        <taxon>Pseudomonadati</taxon>
        <taxon>Planctomycetota</taxon>
        <taxon>Planctomycetia</taxon>
        <taxon>Planctomycetales</taxon>
        <taxon>Planctomycetaceae</taxon>
        <taxon>Planctopirus</taxon>
    </lineage>
</organism>
<sequence length="107" mass="12051">MKLRNPAREHQLLSYKVQIINAILTIDLKSASDTQRDTFYEYISAPWEKTNLTTTWVATFPESLTQQHIITKTLFVLEIAAIAIGVKYEAVIAVTPTKPTIFNGPNS</sequence>
<reference evidence="1 2" key="1">
    <citation type="journal article" date="2010" name="Stand. Genomic Sci.">
        <title>Complete genome sequence of Planctomyces limnophilus type strain (Mu 290).</title>
        <authorList>
            <person name="Labutti K."/>
            <person name="Sikorski J."/>
            <person name="Schneider S."/>
            <person name="Nolan M."/>
            <person name="Lucas S."/>
            <person name="Glavina Del Rio T."/>
            <person name="Tice H."/>
            <person name="Cheng J.F."/>
            <person name="Goodwin L."/>
            <person name="Pitluck S."/>
            <person name="Liolios K."/>
            <person name="Ivanova N."/>
            <person name="Mavromatis K."/>
            <person name="Mikhailova N."/>
            <person name="Pati A."/>
            <person name="Chen A."/>
            <person name="Palaniappan K."/>
            <person name="Land M."/>
            <person name="Hauser L."/>
            <person name="Chang Y.J."/>
            <person name="Jeffries C.D."/>
            <person name="Tindall B.J."/>
            <person name="Rohde M."/>
            <person name="Goker M."/>
            <person name="Woyke T."/>
            <person name="Bristow J."/>
            <person name="Eisen J.A."/>
            <person name="Markowitz V."/>
            <person name="Hugenholtz P."/>
            <person name="Kyrpides N.C."/>
            <person name="Klenk H.P."/>
            <person name="Lapidus A."/>
        </authorList>
    </citation>
    <scope>NUCLEOTIDE SEQUENCE [LARGE SCALE GENOMIC DNA]</scope>
    <source>
        <strain evidence="2">ATCC 43296 / DSM 3776 / IFAM 1008 / 290</strain>
    </source>
</reference>
<dbReference type="Proteomes" id="UP000002220">
    <property type="component" value="Chromosome"/>
</dbReference>
<dbReference type="HOGENOM" id="CLU_2207598_0_0_0"/>
<dbReference type="AlphaFoldDB" id="D5SMN1"/>
<proteinExistence type="predicted"/>
<dbReference type="EMBL" id="CP001744">
    <property type="protein sequence ID" value="ADG67936.1"/>
    <property type="molecule type" value="Genomic_DNA"/>
</dbReference>
<protein>
    <submittedName>
        <fullName evidence="1">Uncharacterized protein</fullName>
    </submittedName>
</protein>